<protein>
    <submittedName>
        <fullName evidence="1">HAD family hydrolase</fullName>
    </submittedName>
</protein>
<gene>
    <name evidence="1" type="ORF">E3J84_01225</name>
</gene>
<organism evidence="1 2">
    <name type="scientific">Aerophobetes bacterium</name>
    <dbReference type="NCBI Taxonomy" id="2030807"/>
    <lineage>
        <taxon>Bacteria</taxon>
        <taxon>Candidatus Aerophobota</taxon>
    </lineage>
</organism>
<proteinExistence type="predicted"/>
<keyword evidence="1" id="KW-0378">Hydrolase</keyword>
<evidence type="ECO:0000313" key="2">
    <source>
        <dbReference type="Proteomes" id="UP000316360"/>
    </source>
</evidence>
<dbReference type="SUPFAM" id="SSF56784">
    <property type="entry name" value="HAD-like"/>
    <property type="match status" value="1"/>
</dbReference>
<accession>A0A523S3M0</accession>
<dbReference type="Gene3D" id="3.40.50.1000">
    <property type="entry name" value="HAD superfamily/HAD-like"/>
    <property type="match status" value="1"/>
</dbReference>
<dbReference type="EMBL" id="SOKJ01000062">
    <property type="protein sequence ID" value="TET12624.1"/>
    <property type="molecule type" value="Genomic_DNA"/>
</dbReference>
<dbReference type="Proteomes" id="UP000316360">
    <property type="component" value="Unassembled WGS sequence"/>
</dbReference>
<dbReference type="InterPro" id="IPR036412">
    <property type="entry name" value="HAD-like_sf"/>
</dbReference>
<evidence type="ECO:0000313" key="1">
    <source>
        <dbReference type="EMBL" id="TET12624.1"/>
    </source>
</evidence>
<name>A0A523S3M0_UNCAE</name>
<dbReference type="GO" id="GO:0016787">
    <property type="term" value="F:hydrolase activity"/>
    <property type="evidence" value="ECO:0007669"/>
    <property type="project" value="UniProtKB-KW"/>
</dbReference>
<dbReference type="Pfam" id="PF13242">
    <property type="entry name" value="Hydrolase_like"/>
    <property type="match status" value="1"/>
</dbReference>
<dbReference type="AlphaFoldDB" id="A0A523S3M0"/>
<sequence>MGLSPHEVVFLGDYEFDMLAGKRAGVVTILLRSSKQFTSENADLEINCITELVQMLS</sequence>
<comment type="caution">
    <text evidence="1">The sequence shown here is derived from an EMBL/GenBank/DDBJ whole genome shotgun (WGS) entry which is preliminary data.</text>
</comment>
<reference evidence="1 2" key="1">
    <citation type="submission" date="2019-03" db="EMBL/GenBank/DDBJ databases">
        <title>Metabolic potential of uncultured bacteria and archaea associated with petroleum seepage in deep-sea sediments.</title>
        <authorList>
            <person name="Dong X."/>
            <person name="Hubert C."/>
        </authorList>
    </citation>
    <scope>NUCLEOTIDE SEQUENCE [LARGE SCALE GENOMIC DNA]</scope>
    <source>
        <strain evidence="1">E44_bin7</strain>
    </source>
</reference>
<dbReference type="InterPro" id="IPR023214">
    <property type="entry name" value="HAD_sf"/>
</dbReference>